<sequence>MAWYIHGMPPKRVSICGSEECPGRRACRACRRIVESKRRAARKVKERAPRMTVASETLGEPVVQSFLPPGTLGGAADSAATNLSQGIDLSHVIPGPDLKPRELGPGKDRGWCKRCGEMTDQWYQRTLDQAKVRLCKRCKRESEAELAIG</sequence>
<evidence type="ECO:0000313" key="1">
    <source>
        <dbReference type="EMBL" id="KKN68463.1"/>
    </source>
</evidence>
<dbReference type="EMBL" id="LAZR01000448">
    <property type="protein sequence ID" value="KKN68463.1"/>
    <property type="molecule type" value="Genomic_DNA"/>
</dbReference>
<accession>A0A0F9VRS3</accession>
<protein>
    <submittedName>
        <fullName evidence="1">Uncharacterized protein</fullName>
    </submittedName>
</protein>
<organism evidence="1">
    <name type="scientific">marine sediment metagenome</name>
    <dbReference type="NCBI Taxonomy" id="412755"/>
    <lineage>
        <taxon>unclassified sequences</taxon>
        <taxon>metagenomes</taxon>
        <taxon>ecological metagenomes</taxon>
    </lineage>
</organism>
<dbReference type="AlphaFoldDB" id="A0A0F9VRS3"/>
<reference evidence="1" key="1">
    <citation type="journal article" date="2015" name="Nature">
        <title>Complex archaea that bridge the gap between prokaryotes and eukaryotes.</title>
        <authorList>
            <person name="Spang A."/>
            <person name="Saw J.H."/>
            <person name="Jorgensen S.L."/>
            <person name="Zaremba-Niedzwiedzka K."/>
            <person name="Martijn J."/>
            <person name="Lind A.E."/>
            <person name="van Eijk R."/>
            <person name="Schleper C."/>
            <person name="Guy L."/>
            <person name="Ettema T.J."/>
        </authorList>
    </citation>
    <scope>NUCLEOTIDE SEQUENCE</scope>
</reference>
<gene>
    <name evidence="1" type="ORF">LCGC14_0450990</name>
</gene>
<proteinExistence type="predicted"/>
<name>A0A0F9VRS3_9ZZZZ</name>
<comment type="caution">
    <text evidence="1">The sequence shown here is derived from an EMBL/GenBank/DDBJ whole genome shotgun (WGS) entry which is preliminary data.</text>
</comment>